<name>A0A7W8Z0L5_9ACTN</name>
<dbReference type="RefSeq" id="WP_184608475.1">
    <property type="nucleotide sequence ID" value="NZ_BOOS01000035.1"/>
</dbReference>
<dbReference type="Proteomes" id="UP000588112">
    <property type="component" value="Unassembled WGS sequence"/>
</dbReference>
<dbReference type="EMBL" id="JACHBR010000001">
    <property type="protein sequence ID" value="MBB5625226.1"/>
    <property type="molecule type" value="Genomic_DNA"/>
</dbReference>
<reference evidence="1 2" key="1">
    <citation type="submission" date="2020-08" db="EMBL/GenBank/DDBJ databases">
        <title>Sequencing the genomes of 1000 actinobacteria strains.</title>
        <authorList>
            <person name="Klenk H.-P."/>
        </authorList>
    </citation>
    <scope>NUCLEOTIDE SEQUENCE [LARGE SCALE GENOMIC DNA]</scope>
    <source>
        <strain evidence="1 2">DSM 45790</strain>
    </source>
</reference>
<dbReference type="AlphaFoldDB" id="A0A7W8Z0L5"/>
<evidence type="ECO:0000313" key="2">
    <source>
        <dbReference type="Proteomes" id="UP000588112"/>
    </source>
</evidence>
<sequence length="115" mass="12228">METIDVRADREERPEAPVEGAGLLRLRDQLRLLGLSADLCPAGTALLLQRPDVGLPLWVFVGYGGAYYSWQSAEKRHPVRDAPGAARALAEYIGGRVFRGPACPRGTGTASPAGG</sequence>
<evidence type="ECO:0000313" key="1">
    <source>
        <dbReference type="EMBL" id="MBB5625226.1"/>
    </source>
</evidence>
<proteinExistence type="predicted"/>
<gene>
    <name evidence="1" type="ORF">BJ981_000925</name>
</gene>
<organism evidence="1 2">
    <name type="scientific">Sphaerisporangium krabiense</name>
    <dbReference type="NCBI Taxonomy" id="763782"/>
    <lineage>
        <taxon>Bacteria</taxon>
        <taxon>Bacillati</taxon>
        <taxon>Actinomycetota</taxon>
        <taxon>Actinomycetes</taxon>
        <taxon>Streptosporangiales</taxon>
        <taxon>Streptosporangiaceae</taxon>
        <taxon>Sphaerisporangium</taxon>
    </lineage>
</organism>
<comment type="caution">
    <text evidence="1">The sequence shown here is derived from an EMBL/GenBank/DDBJ whole genome shotgun (WGS) entry which is preliminary data.</text>
</comment>
<accession>A0A7W8Z0L5</accession>
<keyword evidence="2" id="KW-1185">Reference proteome</keyword>
<protein>
    <submittedName>
        <fullName evidence="1">Uncharacterized protein</fullName>
    </submittedName>
</protein>